<evidence type="ECO:0000259" key="7">
    <source>
        <dbReference type="Pfam" id="PF00078"/>
    </source>
</evidence>
<keyword evidence="8" id="KW-1185">Reference proteome</keyword>
<dbReference type="AlphaFoldDB" id="A0A6P8VSD3"/>
<dbReference type="SUPFAM" id="SSF56672">
    <property type="entry name" value="DNA/RNA polymerases"/>
    <property type="match status" value="1"/>
</dbReference>
<dbReference type="OrthoDB" id="775972at2759"/>
<organism evidence="8 9">
    <name type="scientific">Gymnodraco acuticeps</name>
    <name type="common">Antarctic dragonfish</name>
    <dbReference type="NCBI Taxonomy" id="8218"/>
    <lineage>
        <taxon>Eukaryota</taxon>
        <taxon>Metazoa</taxon>
        <taxon>Chordata</taxon>
        <taxon>Craniata</taxon>
        <taxon>Vertebrata</taxon>
        <taxon>Euteleostomi</taxon>
        <taxon>Actinopterygii</taxon>
        <taxon>Neopterygii</taxon>
        <taxon>Teleostei</taxon>
        <taxon>Neoteleostei</taxon>
        <taxon>Acanthomorphata</taxon>
        <taxon>Eupercaria</taxon>
        <taxon>Perciformes</taxon>
        <taxon>Notothenioidei</taxon>
        <taxon>Bathydraconidae</taxon>
        <taxon>Gymnodraco</taxon>
    </lineage>
</organism>
<dbReference type="Pfam" id="PF00078">
    <property type="entry name" value="RVT_1"/>
    <property type="match status" value="1"/>
</dbReference>
<dbReference type="InterPro" id="IPR050951">
    <property type="entry name" value="Retrovirus_Pol_polyprotein"/>
</dbReference>
<gene>
    <name evidence="9" type="primary">LOC117550587</name>
</gene>
<dbReference type="InterPro" id="IPR000477">
    <property type="entry name" value="RT_dom"/>
</dbReference>
<dbReference type="PANTHER" id="PTHR37984:SF5">
    <property type="entry name" value="PROTEIN NYNRIN-LIKE"/>
    <property type="match status" value="1"/>
</dbReference>
<evidence type="ECO:0000256" key="1">
    <source>
        <dbReference type="ARBA" id="ARBA00010879"/>
    </source>
</evidence>
<dbReference type="RefSeq" id="XP_034078892.1">
    <property type="nucleotide sequence ID" value="XM_034223001.1"/>
</dbReference>
<evidence type="ECO:0000256" key="6">
    <source>
        <dbReference type="ARBA" id="ARBA00022759"/>
    </source>
</evidence>
<dbReference type="PANTHER" id="PTHR37984">
    <property type="entry name" value="PROTEIN CBG26694"/>
    <property type="match status" value="1"/>
</dbReference>
<dbReference type="GO" id="GO:0004523">
    <property type="term" value="F:RNA-DNA hybrid ribonuclease activity"/>
    <property type="evidence" value="ECO:0007669"/>
    <property type="project" value="UniProtKB-EC"/>
</dbReference>
<keyword evidence="3" id="KW-0808">Transferase</keyword>
<keyword evidence="6" id="KW-0255">Endonuclease</keyword>
<dbReference type="Gene3D" id="3.10.10.10">
    <property type="entry name" value="HIV Type 1 Reverse Transcriptase, subunit A, domain 1"/>
    <property type="match status" value="1"/>
</dbReference>
<evidence type="ECO:0000256" key="5">
    <source>
        <dbReference type="ARBA" id="ARBA00022722"/>
    </source>
</evidence>
<evidence type="ECO:0000256" key="3">
    <source>
        <dbReference type="ARBA" id="ARBA00022679"/>
    </source>
</evidence>
<evidence type="ECO:0000313" key="8">
    <source>
        <dbReference type="Proteomes" id="UP000515161"/>
    </source>
</evidence>
<protein>
    <recommendedName>
        <fullName evidence="2">ribonuclease H</fullName>
        <ecNumber evidence="2">3.1.26.4</ecNumber>
    </recommendedName>
</protein>
<evidence type="ECO:0000256" key="2">
    <source>
        <dbReference type="ARBA" id="ARBA00012180"/>
    </source>
</evidence>
<keyword evidence="5" id="KW-0540">Nuclease</keyword>
<feature type="domain" description="Reverse transcriptase" evidence="7">
    <location>
        <begin position="332"/>
        <end position="466"/>
    </location>
</feature>
<keyword evidence="6" id="KW-0378">Hydrolase</keyword>
<dbReference type="GO" id="GO:0016779">
    <property type="term" value="F:nucleotidyltransferase activity"/>
    <property type="evidence" value="ECO:0007669"/>
    <property type="project" value="UniProtKB-KW"/>
</dbReference>
<evidence type="ECO:0000256" key="4">
    <source>
        <dbReference type="ARBA" id="ARBA00022695"/>
    </source>
</evidence>
<dbReference type="InterPro" id="IPR043502">
    <property type="entry name" value="DNA/RNA_pol_sf"/>
</dbReference>
<dbReference type="InterPro" id="IPR021109">
    <property type="entry name" value="Peptidase_aspartic_dom_sf"/>
</dbReference>
<dbReference type="InParanoid" id="A0A6P8VSD3"/>
<sequence length="484" mass="54744">MQAAIKICHASELSQMHVRTFSEMAGAAKLSDGAAVGAVSSQGKWPWLETAPTQRSEEGTFSCKRCGSKHKPRQCPAFGKQCSNCQDQNHFAKQCFSKGNERKKEKSVNIVEDDDLSETFFVGMVNCETEQKEVNAIREDKWIAPLMINGTIITMKLDTGAKANLMSLSDIKAMKDKPQIKKRTQALKDYNGKKINSLGVCILKVTSKGKVHHLLFSVVADGLDSLLSDKACEDLELVKRVYCINTTVSTPNDSIDCIVQSYADVFKGFGVLPFTYKIQLKENAQPVVHAARRVPAPLRDRLKKELDRMTMLGVIQKVEEPTDWVNSMVCLKKKSGDLRVCMDPKDLNENIKREHYQIPKREEITSEMAGASFFTKLDASQGFWQLKLDESSTKYCTFNTPFGRYCFLRLPFGIISASEIFHRAMEHIIEGLDGVRAYVDDIIVWGSTLQEHNERLKKVLERIHKLSVHRPEIRLPGYDYLRNH</sequence>
<evidence type="ECO:0000313" key="9">
    <source>
        <dbReference type="RefSeq" id="XP_034078892.1"/>
    </source>
</evidence>
<dbReference type="Gene3D" id="3.30.70.270">
    <property type="match status" value="1"/>
</dbReference>
<dbReference type="GeneID" id="117550587"/>
<dbReference type="KEGG" id="gacu:117550587"/>
<dbReference type="Proteomes" id="UP000515161">
    <property type="component" value="Unplaced"/>
</dbReference>
<dbReference type="FunFam" id="3.10.10.10:FF:000003">
    <property type="entry name" value="Retrovirus-related Pol polyprotein from transposon 297-like Protein"/>
    <property type="match status" value="1"/>
</dbReference>
<name>A0A6P8VSD3_GYMAC</name>
<keyword evidence="4" id="KW-0548">Nucleotidyltransferase</keyword>
<proteinExistence type="inferred from homology"/>
<reference evidence="9" key="1">
    <citation type="submission" date="2025-08" db="UniProtKB">
        <authorList>
            <consortium name="RefSeq"/>
        </authorList>
    </citation>
    <scope>IDENTIFICATION</scope>
</reference>
<dbReference type="CDD" id="cd01647">
    <property type="entry name" value="RT_LTR"/>
    <property type="match status" value="1"/>
</dbReference>
<accession>A0A6P8VSD3</accession>
<dbReference type="SUPFAM" id="SSF50630">
    <property type="entry name" value="Acid proteases"/>
    <property type="match status" value="1"/>
</dbReference>
<dbReference type="InterPro" id="IPR043128">
    <property type="entry name" value="Rev_trsase/Diguanyl_cyclase"/>
</dbReference>
<dbReference type="EC" id="3.1.26.4" evidence="2"/>
<dbReference type="Gene3D" id="2.40.70.10">
    <property type="entry name" value="Acid Proteases"/>
    <property type="match status" value="1"/>
</dbReference>
<comment type="similarity">
    <text evidence="1">Belongs to the beta type-B retroviral polymerase family. HERV class-II K(HML-2) pol subfamily.</text>
</comment>